<proteinExistence type="predicted"/>
<organism evidence="1 2">
    <name type="scientific">Suillus subaureus</name>
    <dbReference type="NCBI Taxonomy" id="48587"/>
    <lineage>
        <taxon>Eukaryota</taxon>
        <taxon>Fungi</taxon>
        <taxon>Dikarya</taxon>
        <taxon>Basidiomycota</taxon>
        <taxon>Agaricomycotina</taxon>
        <taxon>Agaricomycetes</taxon>
        <taxon>Agaricomycetidae</taxon>
        <taxon>Boletales</taxon>
        <taxon>Suillineae</taxon>
        <taxon>Suillaceae</taxon>
        <taxon>Suillus</taxon>
    </lineage>
</organism>
<evidence type="ECO:0000313" key="1">
    <source>
        <dbReference type="EMBL" id="KAG1824795.1"/>
    </source>
</evidence>
<protein>
    <submittedName>
        <fullName evidence="1">Uncharacterized protein</fullName>
    </submittedName>
</protein>
<name>A0A9P7EM51_9AGAM</name>
<accession>A0A9P7EM51</accession>
<dbReference type="Proteomes" id="UP000807769">
    <property type="component" value="Unassembled WGS sequence"/>
</dbReference>
<gene>
    <name evidence="1" type="ORF">BJ212DRAFT_1223694</name>
</gene>
<dbReference type="OrthoDB" id="2688210at2759"/>
<dbReference type="AlphaFoldDB" id="A0A9P7EM51"/>
<evidence type="ECO:0000313" key="2">
    <source>
        <dbReference type="Proteomes" id="UP000807769"/>
    </source>
</evidence>
<feature type="non-terminal residue" evidence="1">
    <location>
        <position position="123"/>
    </location>
</feature>
<sequence length="123" mass="13902">LKDEEEAACCEEHKKNKTKYIPLIRAKVPSDPTIIPAQYATRRLKAGEYCKLHYFTNRGLNDAKISALITEPDVLVMMLSNDGVHSWVLAAAVKDPRAALVVKDKQLTWEEFNEAAPRMIMSM</sequence>
<dbReference type="EMBL" id="JABBWG010000003">
    <property type="protein sequence ID" value="KAG1824795.1"/>
    <property type="molecule type" value="Genomic_DNA"/>
</dbReference>
<comment type="caution">
    <text evidence="1">The sequence shown here is derived from an EMBL/GenBank/DDBJ whole genome shotgun (WGS) entry which is preliminary data.</text>
</comment>
<dbReference type="RefSeq" id="XP_041198512.1">
    <property type="nucleotide sequence ID" value="XM_041329426.1"/>
</dbReference>
<dbReference type="GeneID" id="64623443"/>
<keyword evidence="2" id="KW-1185">Reference proteome</keyword>
<reference evidence="1" key="1">
    <citation type="journal article" date="2020" name="New Phytol.">
        <title>Comparative genomics reveals dynamic genome evolution in host specialist ectomycorrhizal fungi.</title>
        <authorList>
            <person name="Lofgren L.A."/>
            <person name="Nguyen N.H."/>
            <person name="Vilgalys R."/>
            <person name="Ruytinx J."/>
            <person name="Liao H.L."/>
            <person name="Branco S."/>
            <person name="Kuo A."/>
            <person name="LaButti K."/>
            <person name="Lipzen A."/>
            <person name="Andreopoulos W."/>
            <person name="Pangilinan J."/>
            <person name="Riley R."/>
            <person name="Hundley H."/>
            <person name="Na H."/>
            <person name="Barry K."/>
            <person name="Grigoriev I.V."/>
            <person name="Stajich J.E."/>
            <person name="Kennedy P.G."/>
        </authorList>
    </citation>
    <scope>NUCLEOTIDE SEQUENCE</scope>
    <source>
        <strain evidence="1">MN1</strain>
    </source>
</reference>
<feature type="non-terminal residue" evidence="1">
    <location>
        <position position="1"/>
    </location>
</feature>